<keyword evidence="3" id="KW-1185">Reference proteome</keyword>
<evidence type="ECO:0000256" key="1">
    <source>
        <dbReference type="SAM" id="MobiDB-lite"/>
    </source>
</evidence>
<gene>
    <name evidence="2" type="ORF">NDU88_006075</name>
</gene>
<reference evidence="2" key="1">
    <citation type="journal article" date="2022" name="bioRxiv">
        <title>Sequencing and chromosome-scale assembly of the giantPleurodeles waltlgenome.</title>
        <authorList>
            <person name="Brown T."/>
            <person name="Elewa A."/>
            <person name="Iarovenko S."/>
            <person name="Subramanian E."/>
            <person name="Araus A.J."/>
            <person name="Petzold A."/>
            <person name="Susuki M."/>
            <person name="Suzuki K.-i.T."/>
            <person name="Hayashi T."/>
            <person name="Toyoda A."/>
            <person name="Oliveira C."/>
            <person name="Osipova E."/>
            <person name="Leigh N.D."/>
            <person name="Simon A."/>
            <person name="Yun M.H."/>
        </authorList>
    </citation>
    <scope>NUCLEOTIDE SEQUENCE</scope>
    <source>
        <strain evidence="2">20211129_DDA</strain>
        <tissue evidence="2">Liver</tissue>
    </source>
</reference>
<dbReference type="AlphaFoldDB" id="A0AAV7TWK7"/>
<proteinExistence type="predicted"/>
<accession>A0AAV7TWK7</accession>
<dbReference type="Proteomes" id="UP001066276">
    <property type="component" value="Chromosome 3_2"/>
</dbReference>
<comment type="caution">
    <text evidence="2">The sequence shown here is derived from an EMBL/GenBank/DDBJ whole genome shotgun (WGS) entry which is preliminary data.</text>
</comment>
<name>A0AAV7TWK7_PLEWA</name>
<dbReference type="EMBL" id="JANPWB010000006">
    <property type="protein sequence ID" value="KAJ1180860.1"/>
    <property type="molecule type" value="Genomic_DNA"/>
</dbReference>
<organism evidence="2 3">
    <name type="scientific">Pleurodeles waltl</name>
    <name type="common">Iberian ribbed newt</name>
    <dbReference type="NCBI Taxonomy" id="8319"/>
    <lineage>
        <taxon>Eukaryota</taxon>
        <taxon>Metazoa</taxon>
        <taxon>Chordata</taxon>
        <taxon>Craniata</taxon>
        <taxon>Vertebrata</taxon>
        <taxon>Euteleostomi</taxon>
        <taxon>Amphibia</taxon>
        <taxon>Batrachia</taxon>
        <taxon>Caudata</taxon>
        <taxon>Salamandroidea</taxon>
        <taxon>Salamandridae</taxon>
        <taxon>Pleurodelinae</taxon>
        <taxon>Pleurodeles</taxon>
    </lineage>
</organism>
<sequence>MLIRDRISSAALIAQSVGELARQTEARARTGGTCSVSCPGGRADVHHLSFTLWKEQAGRLDWTNPDSQRRRAPQADCGQQGHPRRPSDKLHPPCWMLKREKGSSRSG</sequence>
<feature type="compositionally biased region" description="Basic and acidic residues" evidence="1">
    <location>
        <begin position="85"/>
        <end position="107"/>
    </location>
</feature>
<evidence type="ECO:0000313" key="3">
    <source>
        <dbReference type="Proteomes" id="UP001066276"/>
    </source>
</evidence>
<protein>
    <submittedName>
        <fullName evidence="2">Uncharacterized protein</fullName>
    </submittedName>
</protein>
<feature type="region of interest" description="Disordered" evidence="1">
    <location>
        <begin position="59"/>
        <end position="107"/>
    </location>
</feature>
<evidence type="ECO:0000313" key="2">
    <source>
        <dbReference type="EMBL" id="KAJ1180860.1"/>
    </source>
</evidence>